<dbReference type="PANTHER" id="PTHR13887">
    <property type="entry name" value="GLUTATHIONE S-TRANSFERASE KAPPA"/>
    <property type="match status" value="1"/>
</dbReference>
<reference evidence="3 4" key="1">
    <citation type="submission" date="2022-08" db="EMBL/GenBank/DDBJ databases">
        <title>Reclassification of Massilia species as members of the genera Telluria, Duganella, Pseudoduganella, Mokoshia gen. nov. and Zemynaea gen. nov. using orthogonal and non-orthogonal genome-based approaches.</title>
        <authorList>
            <person name="Bowman J.P."/>
        </authorList>
    </citation>
    <scope>NUCLEOTIDE SEQUENCE [LARGE SCALE GENOMIC DNA]</scope>
    <source>
        <strain evidence="3 4">LMG 28164</strain>
    </source>
</reference>
<comment type="caution">
    <text evidence="3">The sequence shown here is derived from an EMBL/GenBank/DDBJ whole genome shotgun (WGS) entry which is preliminary data.</text>
</comment>
<dbReference type="PANTHER" id="PTHR13887:SF55">
    <property type="entry name" value="SLR0313 PROTEIN"/>
    <property type="match status" value="1"/>
</dbReference>
<evidence type="ECO:0000313" key="3">
    <source>
        <dbReference type="EMBL" id="MCS0589307.1"/>
    </source>
</evidence>
<dbReference type="PROSITE" id="PS51352">
    <property type="entry name" value="THIOREDOXIN_2"/>
    <property type="match status" value="1"/>
</dbReference>
<dbReference type="InterPro" id="IPR036249">
    <property type="entry name" value="Thioredoxin-like_sf"/>
</dbReference>
<dbReference type="Pfam" id="PF13462">
    <property type="entry name" value="Thioredoxin_4"/>
    <property type="match status" value="1"/>
</dbReference>
<dbReference type="Gene3D" id="3.40.30.10">
    <property type="entry name" value="Glutaredoxin"/>
    <property type="match status" value="1"/>
</dbReference>
<organism evidence="3 4">
    <name type="scientific">Massilia norwichensis</name>
    <dbReference type="NCBI Taxonomy" id="1442366"/>
    <lineage>
        <taxon>Bacteria</taxon>
        <taxon>Pseudomonadati</taxon>
        <taxon>Pseudomonadota</taxon>
        <taxon>Betaproteobacteria</taxon>
        <taxon>Burkholderiales</taxon>
        <taxon>Oxalobacteraceae</taxon>
        <taxon>Telluria group</taxon>
        <taxon>Massilia</taxon>
    </lineage>
</organism>
<evidence type="ECO:0000313" key="4">
    <source>
        <dbReference type="Proteomes" id="UP001205560"/>
    </source>
</evidence>
<evidence type="ECO:0000256" key="1">
    <source>
        <dbReference type="ARBA" id="ARBA00005791"/>
    </source>
</evidence>
<dbReference type="RefSeq" id="WP_258845071.1">
    <property type="nucleotide sequence ID" value="NZ_JANUGX010000008.1"/>
</dbReference>
<dbReference type="InterPro" id="IPR013766">
    <property type="entry name" value="Thioredoxin_domain"/>
</dbReference>
<gene>
    <name evidence="3" type="ORF">NX782_08810</name>
</gene>
<keyword evidence="4" id="KW-1185">Reference proteome</keyword>
<dbReference type="EMBL" id="JANUGX010000008">
    <property type="protein sequence ID" value="MCS0589307.1"/>
    <property type="molecule type" value="Genomic_DNA"/>
</dbReference>
<sequence>MNRVDEIGPDEHVRGAGDATLTLIEYGDFQCPYCARAHAALSELTDELGSIRLVYRHLPLSDLHPLAELAAEAAEAAASQGKFWEMHDILFEQQRQVMDKQDLAVLAESLDLDIERFRTDIVERRHRQRVQDDLARARHDGASQTPSFFINGVRYQGDSDQESLRQALTEALGR</sequence>
<comment type="similarity">
    <text evidence="1">Belongs to the thioredoxin family. DsbA subfamily.</text>
</comment>
<accession>A0ABT2A534</accession>
<protein>
    <submittedName>
        <fullName evidence="3">DsbA family protein</fullName>
    </submittedName>
</protein>
<dbReference type="SUPFAM" id="SSF52833">
    <property type="entry name" value="Thioredoxin-like"/>
    <property type="match status" value="1"/>
</dbReference>
<feature type="domain" description="Thioredoxin" evidence="2">
    <location>
        <begin position="1"/>
        <end position="173"/>
    </location>
</feature>
<evidence type="ECO:0000259" key="2">
    <source>
        <dbReference type="PROSITE" id="PS51352"/>
    </source>
</evidence>
<name>A0ABT2A534_9BURK</name>
<proteinExistence type="inferred from homology"/>
<dbReference type="Proteomes" id="UP001205560">
    <property type="component" value="Unassembled WGS sequence"/>
</dbReference>
<dbReference type="InterPro" id="IPR012336">
    <property type="entry name" value="Thioredoxin-like_fold"/>
</dbReference>